<organism evidence="2 3">
    <name type="scientific">Eragrostis curvula</name>
    <name type="common">weeping love grass</name>
    <dbReference type="NCBI Taxonomy" id="38414"/>
    <lineage>
        <taxon>Eukaryota</taxon>
        <taxon>Viridiplantae</taxon>
        <taxon>Streptophyta</taxon>
        <taxon>Embryophyta</taxon>
        <taxon>Tracheophyta</taxon>
        <taxon>Spermatophyta</taxon>
        <taxon>Magnoliopsida</taxon>
        <taxon>Liliopsida</taxon>
        <taxon>Poales</taxon>
        <taxon>Poaceae</taxon>
        <taxon>PACMAD clade</taxon>
        <taxon>Chloridoideae</taxon>
        <taxon>Eragrostideae</taxon>
        <taxon>Eragrostidinae</taxon>
        <taxon>Eragrostis</taxon>
    </lineage>
</organism>
<dbReference type="InterPro" id="IPR031100">
    <property type="entry name" value="LOG_fam"/>
</dbReference>
<feature type="non-terminal residue" evidence="2">
    <location>
        <position position="1"/>
    </location>
</feature>
<dbReference type="Gene3D" id="3.40.50.450">
    <property type="match status" value="1"/>
</dbReference>
<proteinExistence type="predicted"/>
<evidence type="ECO:0000256" key="1">
    <source>
        <dbReference type="SAM" id="MobiDB-lite"/>
    </source>
</evidence>
<dbReference type="EMBL" id="RWGY01000004">
    <property type="protein sequence ID" value="TVU46300.1"/>
    <property type="molecule type" value="Genomic_DNA"/>
</dbReference>
<dbReference type="Gramene" id="TVU46300">
    <property type="protein sequence ID" value="TVU46300"/>
    <property type="gene ID" value="EJB05_05826"/>
</dbReference>
<protein>
    <submittedName>
        <fullName evidence="2">Uncharacterized protein</fullName>
    </submittedName>
</protein>
<evidence type="ECO:0000313" key="3">
    <source>
        <dbReference type="Proteomes" id="UP000324897"/>
    </source>
</evidence>
<keyword evidence="3" id="KW-1185">Reference proteome</keyword>
<dbReference type="Proteomes" id="UP000324897">
    <property type="component" value="Chromosome 5"/>
</dbReference>
<dbReference type="PANTHER" id="PTHR31208:SF11">
    <property type="entry name" value="CYTOKININ RIBOSIDE 5'-MONOPHOSPHATE PHOSPHORIBOHYDROLASE"/>
    <property type="match status" value="1"/>
</dbReference>
<dbReference type="PANTHER" id="PTHR31208">
    <property type="entry name" value="EXPRESSED PROTEIN"/>
    <property type="match status" value="1"/>
</dbReference>
<comment type="caution">
    <text evidence="2">The sequence shown here is derived from an EMBL/GenBank/DDBJ whole genome shotgun (WGS) entry which is preliminary data.</text>
</comment>
<gene>
    <name evidence="2" type="ORF">EJB05_05826</name>
</gene>
<sequence length="341" mass="36967">MEAAAASSLGAGFGSQLRPSLGFRDGQPGSARPPLPPCSWLRPLRPAARLLCGAGAQNRGAIATATSRDQLGELEAEAIGSSALEPGRSSPLEVREEMARCFDLVHRLGRGAVYLGSSRVPPTHPHYLHTAELSREAMTSLSVSQQTARLLDCTTWTGAGPGLMDAAIKGALEAEKPVGGFKIAKEAGEWTTSNFHPYLPPETYLTCRFFSARKHGLVDAAVRSSPTDRTAVVALPGGIGTMDELFEIMALIQLERIGSTLPVPFLILNYDSYYSKLLDFLNDCQEWGTVAPGEVASLWKVCNGNHEALEYLAEFYNVPSDERNYHLSPQKNQQRTSYIMT</sequence>
<dbReference type="Pfam" id="PF03641">
    <property type="entry name" value="Lysine_decarbox"/>
    <property type="match status" value="1"/>
</dbReference>
<feature type="region of interest" description="Disordered" evidence="1">
    <location>
        <begin position="18"/>
        <end position="38"/>
    </location>
</feature>
<name>A0A5J9WFW2_9POAL</name>
<evidence type="ECO:0000313" key="2">
    <source>
        <dbReference type="EMBL" id="TVU46300.1"/>
    </source>
</evidence>
<dbReference type="AlphaFoldDB" id="A0A5J9WFW2"/>
<accession>A0A5J9WFW2</accession>
<dbReference type="OrthoDB" id="414463at2759"/>
<reference evidence="2 3" key="1">
    <citation type="journal article" date="2019" name="Sci. Rep.">
        <title>A high-quality genome of Eragrostis curvula grass provides insights into Poaceae evolution and supports new strategies to enhance forage quality.</title>
        <authorList>
            <person name="Carballo J."/>
            <person name="Santos B.A.C.M."/>
            <person name="Zappacosta D."/>
            <person name="Garbus I."/>
            <person name="Selva J.P."/>
            <person name="Gallo C.A."/>
            <person name="Diaz A."/>
            <person name="Albertini E."/>
            <person name="Caccamo M."/>
            <person name="Echenique V."/>
        </authorList>
    </citation>
    <scope>NUCLEOTIDE SEQUENCE [LARGE SCALE GENOMIC DNA]</scope>
    <source>
        <strain evidence="3">cv. Victoria</strain>
        <tissue evidence="2">Leaf</tissue>
    </source>
</reference>
<dbReference type="SUPFAM" id="SSF102405">
    <property type="entry name" value="MCP/YpsA-like"/>
    <property type="match status" value="1"/>
</dbReference>